<proteinExistence type="predicted"/>
<evidence type="ECO:0000313" key="2">
    <source>
        <dbReference type="EMBL" id="WYZ19901.1"/>
    </source>
</evidence>
<accession>A0ABZ2UG57</accession>
<sequence length="73" mass="8683">MLTENRTYYYVTIAVILFMLGSTILYLVGNLTLTLSENVKYLSWKLNAFLFIIYHLLILYEWMKSFYVKGQVT</sequence>
<gene>
    <name evidence="2" type="ORF">AABD74_00205</name>
</gene>
<reference evidence="2 3" key="1">
    <citation type="submission" date="2024-03" db="EMBL/GenBank/DDBJ databases">
        <title>Flavobacterium soyae.</title>
        <authorList>
            <person name="Zheng W."/>
        </authorList>
    </citation>
    <scope>NUCLEOTIDE SEQUENCE [LARGE SCALE GENOMIC DNA]</scope>
    <source>
        <strain evidence="2 3">55</strain>
    </source>
</reference>
<feature type="transmembrane region" description="Helical" evidence="1">
    <location>
        <begin position="7"/>
        <end position="29"/>
    </location>
</feature>
<feature type="transmembrane region" description="Helical" evidence="1">
    <location>
        <begin position="41"/>
        <end position="60"/>
    </location>
</feature>
<protein>
    <submittedName>
        <fullName evidence="2">Uncharacterized protein</fullName>
    </submittedName>
</protein>
<dbReference type="EMBL" id="CP150845">
    <property type="protein sequence ID" value="WYZ19901.1"/>
    <property type="molecule type" value="Genomic_DNA"/>
</dbReference>
<name>A0ABZ2UG57_9FLAO</name>
<keyword evidence="1" id="KW-1133">Transmembrane helix</keyword>
<organism evidence="2 3">
    <name type="scientific">Flavobacterium soyae</name>
    <dbReference type="NCBI Taxonomy" id="2903098"/>
    <lineage>
        <taxon>Bacteria</taxon>
        <taxon>Pseudomonadati</taxon>
        <taxon>Bacteroidota</taxon>
        <taxon>Flavobacteriia</taxon>
        <taxon>Flavobacteriales</taxon>
        <taxon>Flavobacteriaceae</taxon>
        <taxon>Flavobacterium</taxon>
    </lineage>
</organism>
<keyword evidence="1" id="KW-0812">Transmembrane</keyword>
<keyword evidence="1" id="KW-0472">Membrane</keyword>
<dbReference type="RefSeq" id="WP_232683160.1">
    <property type="nucleotide sequence ID" value="NZ_CP150845.1"/>
</dbReference>
<evidence type="ECO:0000256" key="1">
    <source>
        <dbReference type="SAM" id="Phobius"/>
    </source>
</evidence>
<evidence type="ECO:0000313" key="3">
    <source>
        <dbReference type="Proteomes" id="UP001623852"/>
    </source>
</evidence>
<dbReference type="Proteomes" id="UP001623852">
    <property type="component" value="Chromosome"/>
</dbReference>
<keyword evidence="3" id="KW-1185">Reference proteome</keyword>